<dbReference type="AlphaFoldDB" id="G7VAC1"/>
<evidence type="ECO:0000256" key="2">
    <source>
        <dbReference type="ARBA" id="ARBA00022481"/>
    </source>
</evidence>
<keyword evidence="6" id="KW-0175">Coiled coil</keyword>
<organism evidence="8 9">
    <name type="scientific">Thermovirga lienii (strain ATCC BAA-1197 / DSM 17291 / Cas60314)</name>
    <dbReference type="NCBI Taxonomy" id="580340"/>
    <lineage>
        <taxon>Bacteria</taxon>
        <taxon>Thermotogati</taxon>
        <taxon>Synergistota</taxon>
        <taxon>Synergistia</taxon>
        <taxon>Synergistales</taxon>
        <taxon>Thermovirgaceae</taxon>
        <taxon>Thermovirga</taxon>
    </lineage>
</organism>
<feature type="modified residue" description="N5-methylglutamine" evidence="4">
    <location>
        <position position="250"/>
    </location>
</feature>
<dbReference type="HOGENOM" id="CLU_221880_0_0_0"/>
<evidence type="ECO:0000313" key="8">
    <source>
        <dbReference type="EMBL" id="AER66821.1"/>
    </source>
</evidence>
<dbReference type="HAMAP" id="MF_00094">
    <property type="entry name" value="Rel_fac_2"/>
    <property type="match status" value="1"/>
</dbReference>
<evidence type="ECO:0000313" key="9">
    <source>
        <dbReference type="Proteomes" id="UP000005868"/>
    </source>
</evidence>
<evidence type="ECO:0000256" key="1">
    <source>
        <dbReference type="ARBA" id="ARBA00010835"/>
    </source>
</evidence>
<dbReference type="NCBIfam" id="TIGR00020">
    <property type="entry name" value="prfB"/>
    <property type="match status" value="1"/>
</dbReference>
<dbReference type="PROSITE" id="PS00745">
    <property type="entry name" value="RF_PROK_I"/>
    <property type="match status" value="1"/>
</dbReference>
<dbReference type="InterPro" id="IPR045853">
    <property type="entry name" value="Pep_chain_release_fac_I_sf"/>
</dbReference>
<comment type="subcellular location">
    <subcellularLocation>
        <location evidence="4">Cytoplasm</location>
    </subcellularLocation>
</comment>
<comment type="function">
    <text evidence="4">Peptide chain release factor 2 directs the termination of translation in response to the peptide chain termination codons UGA and UAA.</text>
</comment>
<reference evidence="8 9" key="2">
    <citation type="journal article" date="2012" name="Stand. Genomic Sci.">
        <title>Genome sequence of the moderately thermophilic, amino-acid-degrading and sulfur-reducing bacterium Thermovirga lienii type strain (Cas60314(T)).</title>
        <authorList>
            <person name="Goker M."/>
            <person name="Saunders E."/>
            <person name="Lapidus A."/>
            <person name="Nolan M."/>
            <person name="Lucas S."/>
            <person name="Hammon N."/>
            <person name="Deshpande S."/>
            <person name="Cheng J.F."/>
            <person name="Han C."/>
            <person name="Tapia R."/>
            <person name="Goodwin L.A."/>
            <person name="Pitluck S."/>
            <person name="Liolios K."/>
            <person name="Mavromatis K."/>
            <person name="Pagani I."/>
            <person name="Ivanova N."/>
            <person name="Mikhailova N."/>
            <person name="Pati A."/>
            <person name="Chen A."/>
            <person name="Palaniappan K."/>
            <person name="Land M."/>
            <person name="Chang Y.J."/>
            <person name="Jeffries C.D."/>
            <person name="Brambilla E.M."/>
            <person name="Rohde M."/>
            <person name="Spring S."/>
            <person name="Detter J.C."/>
            <person name="Woyke T."/>
            <person name="Bristow J."/>
            <person name="Eisen J.A."/>
            <person name="Markowitz V."/>
            <person name="Hugenholtz P."/>
            <person name="Kyrpides N.C."/>
            <person name="Klenk H.P."/>
        </authorList>
    </citation>
    <scope>NUCLEOTIDE SEQUENCE [LARGE SCALE GENOMIC DNA]</scope>
    <source>
        <strain evidence="9">ATCC BAA-1197 / DSM 17291 / Cas60314</strain>
    </source>
</reference>
<feature type="coiled-coil region" evidence="6">
    <location>
        <begin position="51"/>
        <end position="91"/>
    </location>
</feature>
<reference evidence="9" key="1">
    <citation type="submission" date="2011-10" db="EMBL/GenBank/DDBJ databases">
        <title>The complete genome of chromosome of Thermovirga lienii DSM 17291.</title>
        <authorList>
            <consortium name="US DOE Joint Genome Institute (JGI-PGF)"/>
            <person name="Lucas S."/>
            <person name="Copeland A."/>
            <person name="Lapidus A."/>
            <person name="Glavina del Rio T."/>
            <person name="Dalin E."/>
            <person name="Tice H."/>
            <person name="Bruce D."/>
            <person name="Goodwin L."/>
            <person name="Pitluck S."/>
            <person name="Peters L."/>
            <person name="Mikhailova N."/>
            <person name="Saunders E."/>
            <person name="Kyrpides N."/>
            <person name="Mavromatis K."/>
            <person name="Ivanova N."/>
            <person name="Last F.I."/>
            <person name="Brettin T."/>
            <person name="Detter J.C."/>
            <person name="Han C."/>
            <person name="Larimer F."/>
            <person name="Land M."/>
            <person name="Hauser L."/>
            <person name="Markowitz V."/>
            <person name="Cheng J.-F."/>
            <person name="Hugenholtz P."/>
            <person name="Woyke T."/>
            <person name="Wu D."/>
            <person name="Spring S."/>
            <person name="Schroeder M."/>
            <person name="Brambilla E.-M."/>
            <person name="Klenk H.-P."/>
            <person name="Eisen J.A."/>
        </authorList>
    </citation>
    <scope>NUCLEOTIDE SEQUENCE [LARGE SCALE GENOMIC DNA]</scope>
    <source>
        <strain evidence="9">ATCC BAA-1197 / DSM 17291 / Cas60314</strain>
    </source>
</reference>
<evidence type="ECO:0000256" key="3">
    <source>
        <dbReference type="ARBA" id="ARBA00022917"/>
    </source>
</evidence>
<keyword evidence="3 4" id="KW-0648">Protein biosynthesis</keyword>
<dbReference type="GO" id="GO:0016149">
    <property type="term" value="F:translation release factor activity, codon specific"/>
    <property type="evidence" value="ECO:0007669"/>
    <property type="project" value="UniProtKB-UniRule"/>
</dbReference>
<dbReference type="SUPFAM" id="SSF75620">
    <property type="entry name" value="Release factor"/>
    <property type="match status" value="1"/>
</dbReference>
<dbReference type="OrthoDB" id="9806673at2"/>
<dbReference type="InterPro" id="IPR000352">
    <property type="entry name" value="Pep_chain_release_fac_I"/>
</dbReference>
<dbReference type="eggNOG" id="COG1186">
    <property type="taxonomic scope" value="Bacteria"/>
</dbReference>
<name>G7VAC1_THELD</name>
<dbReference type="SMART" id="SM00937">
    <property type="entry name" value="PCRF"/>
    <property type="match status" value="1"/>
</dbReference>
<dbReference type="Pfam" id="PF03462">
    <property type="entry name" value="PCRF"/>
    <property type="match status" value="1"/>
</dbReference>
<dbReference type="PANTHER" id="PTHR43116:SF3">
    <property type="entry name" value="CLASS I PEPTIDE CHAIN RELEASE FACTOR"/>
    <property type="match status" value="1"/>
</dbReference>
<evidence type="ECO:0000256" key="4">
    <source>
        <dbReference type="HAMAP-Rule" id="MF_00094"/>
    </source>
</evidence>
<dbReference type="GO" id="GO:0005737">
    <property type="term" value="C:cytoplasm"/>
    <property type="evidence" value="ECO:0007669"/>
    <property type="project" value="UniProtKB-SubCell"/>
</dbReference>
<dbReference type="FunFam" id="3.30.160.20:FF:000010">
    <property type="entry name" value="Peptide chain release factor 2"/>
    <property type="match status" value="1"/>
</dbReference>
<proteinExistence type="inferred from homology"/>
<dbReference type="Proteomes" id="UP000005868">
    <property type="component" value="Chromosome"/>
</dbReference>
<sequence>MTLLPISTVLEELRSMMTELQDSLDPASLKKKIDQITEMTGEQGFWDRDDAQELTKKLALLQDRYSKWQEMENELKEIETIAELLAMEQDEALEKEFYERAEKLKKRIEEEQVMLLLDEEYDESNAIVSIHPGAGGLDSQDWAEILYRMYLRWAENKGFKTKVLEISQGEEAGIKSVTFQVFGPFAYGFLKCERGVHRLVRISPFDTAKRRHTSFASVNVSPELPDDVEININPEELKIDTFRAGGAGGQHVNMTDSAVRITHIPTGIVVSCQNERSQHMNKQVAMNILKSRLYERMQQERQEQLEQIQGEKKEIGWGSQIRSYVFHPYTLVKDHRTGVEKGNIQAVIDGDLDDFIFAELKRRKKRTNDK</sequence>
<comment type="PTM">
    <text evidence="4">Methylated by PrmC. Methylation increases the termination efficiency of RF2.</text>
</comment>
<protein>
    <recommendedName>
        <fullName evidence="4 5">Peptide chain release factor 2</fullName>
        <shortName evidence="4">RF-2</shortName>
    </recommendedName>
</protein>
<evidence type="ECO:0000256" key="6">
    <source>
        <dbReference type="SAM" id="Coils"/>
    </source>
</evidence>
<gene>
    <name evidence="4" type="primary">prfB</name>
    <name evidence="8" type="ordered locus">Tlie_1088</name>
</gene>
<evidence type="ECO:0000259" key="7">
    <source>
        <dbReference type="PROSITE" id="PS00745"/>
    </source>
</evidence>
<dbReference type="KEGG" id="tli:Tlie_1088"/>
<dbReference type="InterPro" id="IPR004374">
    <property type="entry name" value="PrfB"/>
</dbReference>
<comment type="similarity">
    <text evidence="1 4">Belongs to the prokaryotic/mitochondrial release factor family.</text>
</comment>
<dbReference type="Pfam" id="PF00472">
    <property type="entry name" value="RF-1"/>
    <property type="match status" value="1"/>
</dbReference>
<dbReference type="Gene3D" id="3.30.70.1660">
    <property type="match status" value="1"/>
</dbReference>
<dbReference type="STRING" id="580340.Tlie_1088"/>
<keyword evidence="2 4" id="KW-0488">Methylation</keyword>
<dbReference type="PANTHER" id="PTHR43116">
    <property type="entry name" value="PEPTIDE CHAIN RELEASE FACTOR 2"/>
    <property type="match status" value="1"/>
</dbReference>
<feature type="domain" description="Prokaryotic-type class I peptide chain release factors" evidence="7">
    <location>
        <begin position="243"/>
        <end position="259"/>
    </location>
</feature>
<keyword evidence="9" id="KW-1185">Reference proteome</keyword>
<dbReference type="Gene3D" id="1.20.58.410">
    <property type="entry name" value="Release factor"/>
    <property type="match status" value="1"/>
</dbReference>
<keyword evidence="4" id="KW-0963">Cytoplasm</keyword>
<dbReference type="Gene3D" id="3.30.160.20">
    <property type="match status" value="1"/>
</dbReference>
<dbReference type="EMBL" id="CP003096">
    <property type="protein sequence ID" value="AER66821.1"/>
    <property type="molecule type" value="Genomic_DNA"/>
</dbReference>
<evidence type="ECO:0000256" key="5">
    <source>
        <dbReference type="NCBIfam" id="TIGR00020"/>
    </source>
</evidence>
<dbReference type="InterPro" id="IPR005139">
    <property type="entry name" value="PCRF"/>
</dbReference>
<accession>G7VAC1</accession>